<dbReference type="EMBL" id="LFKP01000008">
    <property type="protein sequence ID" value="OHV96185.1"/>
    <property type="molecule type" value="Genomic_DNA"/>
</dbReference>
<gene>
    <name evidence="1" type="ORF">AKG95_15360</name>
</gene>
<comment type="caution">
    <text evidence="1">The sequence shown here is derived from an EMBL/GenBank/DDBJ whole genome shotgun (WGS) entry which is preliminary data.</text>
</comment>
<dbReference type="Proteomes" id="UP000179840">
    <property type="component" value="Unassembled WGS sequence"/>
</dbReference>
<organism evidence="1 2">
    <name type="scientific">Janthinobacterium lividum</name>
    <dbReference type="NCBI Taxonomy" id="29581"/>
    <lineage>
        <taxon>Bacteria</taxon>
        <taxon>Pseudomonadati</taxon>
        <taxon>Pseudomonadota</taxon>
        <taxon>Betaproteobacteria</taxon>
        <taxon>Burkholderiales</taxon>
        <taxon>Oxalobacteraceae</taxon>
        <taxon>Janthinobacterium</taxon>
    </lineage>
</organism>
<sequence>MSDFTSRLLKSKDIYFKDNFGITMENYVAELFTKHNLSHFTEKEIGDMYKRMGKKAKIVDFIINEDAKIYLDSKAIEPNALVSTSHDPDVLKRSLEASYIKAIFQGQECCHALTQGKMFGPSENFLLIVVHQDHYISSGIRIEELIYPDLSKEIIEKFGHIPIPIKNIYYITIDDLEMLVAIESQKKYSICEILRDAVILDEKPETSCMLFSMHIEKCGGPNLNNDMRDRCKYDFDEGMNFILENSKYWNGKIYEFMHQRGKLKLSTHKKQKM</sequence>
<name>A0A1S1U6X1_9BURK</name>
<protein>
    <submittedName>
        <fullName evidence="1">Uncharacterized protein</fullName>
    </submittedName>
</protein>
<evidence type="ECO:0000313" key="1">
    <source>
        <dbReference type="EMBL" id="OHV96185.1"/>
    </source>
</evidence>
<accession>A0A1S1U6X1</accession>
<evidence type="ECO:0000313" key="2">
    <source>
        <dbReference type="Proteomes" id="UP000179840"/>
    </source>
</evidence>
<proteinExistence type="predicted"/>
<dbReference type="AlphaFoldDB" id="A0A1S1U6X1"/>
<reference evidence="1 2" key="1">
    <citation type="submission" date="2015-06" db="EMBL/GenBank/DDBJ databases">
        <title>Draft genome sequencing of a biphenyl-degrading bacterium, Janthinobacterium lividum MEG1.</title>
        <authorList>
            <person name="Shimodaira J."/>
            <person name="Hatta T."/>
        </authorList>
    </citation>
    <scope>NUCLEOTIDE SEQUENCE [LARGE SCALE GENOMIC DNA]</scope>
    <source>
        <strain evidence="1 2">MEG1</strain>
    </source>
</reference>